<comment type="caution">
    <text evidence="1">The sequence shown here is derived from an EMBL/GenBank/DDBJ whole genome shotgun (WGS) entry which is preliminary data.</text>
</comment>
<protein>
    <submittedName>
        <fullName evidence="1">Uncharacterized protein</fullName>
    </submittedName>
</protein>
<dbReference type="EMBL" id="JBFOLK010000007">
    <property type="protein sequence ID" value="KAL2499110.1"/>
    <property type="molecule type" value="Genomic_DNA"/>
</dbReference>
<accession>A0ABD1SEV4</accession>
<organism evidence="1 2">
    <name type="scientific">Abeliophyllum distichum</name>
    <dbReference type="NCBI Taxonomy" id="126358"/>
    <lineage>
        <taxon>Eukaryota</taxon>
        <taxon>Viridiplantae</taxon>
        <taxon>Streptophyta</taxon>
        <taxon>Embryophyta</taxon>
        <taxon>Tracheophyta</taxon>
        <taxon>Spermatophyta</taxon>
        <taxon>Magnoliopsida</taxon>
        <taxon>eudicotyledons</taxon>
        <taxon>Gunneridae</taxon>
        <taxon>Pentapetalae</taxon>
        <taxon>asterids</taxon>
        <taxon>lamiids</taxon>
        <taxon>Lamiales</taxon>
        <taxon>Oleaceae</taxon>
        <taxon>Forsythieae</taxon>
        <taxon>Abeliophyllum</taxon>
    </lineage>
</organism>
<keyword evidence="2" id="KW-1185">Reference proteome</keyword>
<proteinExistence type="predicted"/>
<dbReference type="Proteomes" id="UP001604336">
    <property type="component" value="Unassembled WGS sequence"/>
</dbReference>
<name>A0ABD1SEV4_9LAMI</name>
<gene>
    <name evidence="1" type="ORF">Adt_24660</name>
</gene>
<evidence type="ECO:0000313" key="1">
    <source>
        <dbReference type="EMBL" id="KAL2499110.1"/>
    </source>
</evidence>
<dbReference type="AlphaFoldDB" id="A0ABD1SEV4"/>
<evidence type="ECO:0000313" key="2">
    <source>
        <dbReference type="Proteomes" id="UP001604336"/>
    </source>
</evidence>
<reference evidence="2" key="1">
    <citation type="submission" date="2024-07" db="EMBL/GenBank/DDBJ databases">
        <title>Two chromosome-level genome assemblies of Korean endemic species Abeliophyllum distichum and Forsythia ovata (Oleaceae).</title>
        <authorList>
            <person name="Jang H."/>
        </authorList>
    </citation>
    <scope>NUCLEOTIDE SEQUENCE [LARGE SCALE GENOMIC DNA]</scope>
</reference>
<sequence length="158" mass="18132">MQLEIRRIEPDEEERGASYLTGLFQTNRAAPNLEDVDDDDFVDPLVRLRKILKTNPLRACNESKNTKNSTFKLKEYEIRAIQRSVDDNIGSFLGELRAKLDGKSSSEKQGQIVLYKSLNTGISYGLRDQQKISDLLDDKFYIDDVMEQVEKIIKSAEK</sequence>